<dbReference type="Pfam" id="PF11731">
    <property type="entry name" value="Cdd1"/>
    <property type="match status" value="1"/>
</dbReference>
<dbReference type="AlphaFoldDB" id="A0A143YZQ4"/>
<gene>
    <name evidence="2" type="ORF">SAMN05216375_12139</name>
    <name evidence="1" type="ORF">TR210_1938</name>
</gene>
<keyword evidence="4" id="KW-1185">Reference proteome</keyword>
<dbReference type="SUPFAM" id="SSF56672">
    <property type="entry name" value="DNA/RNA polymerases"/>
    <property type="match status" value="1"/>
</dbReference>
<accession>A0A143YZQ4</accession>
<organism evidence="1 3">
    <name type="scientific">Trichococcus ilyis</name>
    <dbReference type="NCBI Taxonomy" id="640938"/>
    <lineage>
        <taxon>Bacteria</taxon>
        <taxon>Bacillati</taxon>
        <taxon>Bacillota</taxon>
        <taxon>Bacilli</taxon>
        <taxon>Lactobacillales</taxon>
        <taxon>Carnobacteriaceae</taxon>
        <taxon>Trichococcus</taxon>
    </lineage>
</organism>
<dbReference type="STRING" id="640938.TR210_1938"/>
<dbReference type="InterPro" id="IPR021725">
    <property type="entry name" value="Cdd1"/>
</dbReference>
<dbReference type="RefSeq" id="WP_068623314.1">
    <property type="nucleotide sequence ID" value="NZ_FJNB01000014.1"/>
</dbReference>
<name>A0A143YZQ4_9LACT</name>
<dbReference type="EMBL" id="FNYT01000021">
    <property type="protein sequence ID" value="SEJ67056.1"/>
    <property type="molecule type" value="Genomic_DNA"/>
</dbReference>
<evidence type="ECO:0000313" key="4">
    <source>
        <dbReference type="Proteomes" id="UP000199280"/>
    </source>
</evidence>
<sequence length="82" mass="9554">MKELQQIPGIGPKMAATLVSLGINKIADLRDKDPQELYDRLNRITGHRQDPCVLYTFRCAVYYATEPHPDPEKLKWWNWKNG</sequence>
<evidence type="ECO:0000313" key="2">
    <source>
        <dbReference type="EMBL" id="SEJ67056.1"/>
    </source>
</evidence>
<evidence type="ECO:0000313" key="1">
    <source>
        <dbReference type="EMBL" id="CZR02788.1"/>
    </source>
</evidence>
<dbReference type="InterPro" id="IPR043502">
    <property type="entry name" value="DNA/RNA_pol_sf"/>
</dbReference>
<protein>
    <submittedName>
        <fullName evidence="1">Pathogenicity locus</fullName>
    </submittedName>
</protein>
<dbReference type="Proteomes" id="UP000199280">
    <property type="component" value="Unassembled WGS sequence"/>
</dbReference>
<dbReference type="Gene3D" id="1.10.150.20">
    <property type="entry name" value="5' to 3' exonuclease, C-terminal subdomain"/>
    <property type="match status" value="1"/>
</dbReference>
<dbReference type="EMBL" id="FJNB01000014">
    <property type="protein sequence ID" value="CZR02788.1"/>
    <property type="molecule type" value="Genomic_DNA"/>
</dbReference>
<reference evidence="2 4" key="2">
    <citation type="submission" date="2016-10" db="EMBL/GenBank/DDBJ databases">
        <authorList>
            <person name="Varghese N."/>
            <person name="Submissions S."/>
        </authorList>
    </citation>
    <scope>NUCLEOTIDE SEQUENCE [LARGE SCALE GENOMIC DNA]</scope>
    <source>
        <strain evidence="2 4">DSM 22150</strain>
    </source>
</reference>
<proteinExistence type="predicted"/>
<dbReference type="OrthoDB" id="9790407at2"/>
<dbReference type="Proteomes" id="UP000076878">
    <property type="component" value="Unassembled WGS sequence"/>
</dbReference>
<reference evidence="1 3" key="1">
    <citation type="submission" date="2016-02" db="EMBL/GenBank/DDBJ databases">
        <authorList>
            <person name="Wen L."/>
            <person name="He K."/>
            <person name="Yang H."/>
        </authorList>
    </citation>
    <scope>NUCLEOTIDE SEQUENCE [LARGE SCALE GENOMIC DNA]</scope>
    <source>
        <strain evidence="1">Trichococcus_R210</strain>
    </source>
</reference>
<evidence type="ECO:0000313" key="3">
    <source>
        <dbReference type="Proteomes" id="UP000076878"/>
    </source>
</evidence>